<evidence type="ECO:0000313" key="2">
    <source>
        <dbReference type="EMBL" id="KAG1530498.1"/>
    </source>
</evidence>
<sequence>MPTSRAPTKAPRIEPIPPITMHTSTRIRISSPMPTCTDVIGPSRAPATAASMEPSTKTPRNNSGTRTPISVAIWRLEAPARTSTPARVRVTNQYSPAAAATPNTRFTGKAIAATSSVRRIADNASGSTMAAR</sequence>
<dbReference type="EMBL" id="JAANIU010012373">
    <property type="protein sequence ID" value="KAG1530498.1"/>
    <property type="molecule type" value="Genomic_DNA"/>
</dbReference>
<dbReference type="AlphaFoldDB" id="A0A9P6XQM8"/>
<keyword evidence="3" id="KW-1185">Reference proteome</keyword>
<protein>
    <submittedName>
        <fullName evidence="2">Uncharacterized protein</fullName>
    </submittedName>
</protein>
<feature type="compositionally biased region" description="Polar residues" evidence="1">
    <location>
        <begin position="21"/>
        <end position="34"/>
    </location>
</feature>
<evidence type="ECO:0000313" key="3">
    <source>
        <dbReference type="Proteomes" id="UP000740926"/>
    </source>
</evidence>
<feature type="compositionally biased region" description="Polar residues" evidence="1">
    <location>
        <begin position="53"/>
        <end position="67"/>
    </location>
</feature>
<reference evidence="2 3" key="1">
    <citation type="journal article" date="2020" name="Microb. Genom.">
        <title>Genetic diversity of clinical and environmental Mucorales isolates obtained from an investigation of mucormycosis cases among solid organ transplant recipients.</title>
        <authorList>
            <person name="Nguyen M.H."/>
            <person name="Kaul D."/>
            <person name="Muto C."/>
            <person name="Cheng S.J."/>
            <person name="Richter R.A."/>
            <person name="Bruno V.M."/>
            <person name="Liu G."/>
            <person name="Beyhan S."/>
            <person name="Sundermann A.J."/>
            <person name="Mounaud S."/>
            <person name="Pasculle A.W."/>
            <person name="Nierman W.C."/>
            <person name="Driscoll E."/>
            <person name="Cumbie R."/>
            <person name="Clancy C.J."/>
            <person name="Dupont C.L."/>
        </authorList>
    </citation>
    <scope>NUCLEOTIDE SEQUENCE [LARGE SCALE GENOMIC DNA]</scope>
    <source>
        <strain evidence="2 3">GL24</strain>
    </source>
</reference>
<name>A0A9P6XQM8_9FUNG</name>
<evidence type="ECO:0000256" key="1">
    <source>
        <dbReference type="SAM" id="MobiDB-lite"/>
    </source>
</evidence>
<organism evidence="2 3">
    <name type="scientific">Rhizopus delemar</name>
    <dbReference type="NCBI Taxonomy" id="936053"/>
    <lineage>
        <taxon>Eukaryota</taxon>
        <taxon>Fungi</taxon>
        <taxon>Fungi incertae sedis</taxon>
        <taxon>Mucoromycota</taxon>
        <taxon>Mucoromycotina</taxon>
        <taxon>Mucoromycetes</taxon>
        <taxon>Mucorales</taxon>
        <taxon>Mucorineae</taxon>
        <taxon>Rhizopodaceae</taxon>
        <taxon>Rhizopus</taxon>
    </lineage>
</organism>
<comment type="caution">
    <text evidence="2">The sequence shown here is derived from an EMBL/GenBank/DDBJ whole genome shotgun (WGS) entry which is preliminary data.</text>
</comment>
<dbReference type="Proteomes" id="UP000740926">
    <property type="component" value="Unassembled WGS sequence"/>
</dbReference>
<accession>A0A9P6XQM8</accession>
<feature type="region of interest" description="Disordered" evidence="1">
    <location>
        <begin position="1"/>
        <end position="67"/>
    </location>
</feature>
<gene>
    <name evidence="2" type="ORF">G6F50_017277</name>
</gene>
<proteinExistence type="predicted"/>